<dbReference type="Pfam" id="PF02971">
    <property type="entry name" value="FTCD"/>
    <property type="match status" value="1"/>
</dbReference>
<dbReference type="InterPro" id="IPR013802">
    <property type="entry name" value="Formiminotransferase_C"/>
</dbReference>
<dbReference type="FunFam" id="3.30.70.670:FF:000001">
    <property type="entry name" value="Formimidoyltransferase cyclodeaminase"/>
    <property type="match status" value="1"/>
</dbReference>
<feature type="domain" description="Formiminotransferase C-terminal subdomain" evidence="1">
    <location>
        <begin position="39"/>
        <end position="183"/>
    </location>
</feature>
<dbReference type="PANTHER" id="PTHR12234:SF0">
    <property type="entry name" value="FORMIMIDOYLTRANSFERASE-CYCLODEAMINASE"/>
    <property type="match status" value="1"/>
</dbReference>
<accession>A0A8J2PUJ9</accession>
<evidence type="ECO:0000313" key="3">
    <source>
        <dbReference type="Proteomes" id="UP000708208"/>
    </source>
</evidence>
<proteinExistence type="predicted"/>
<dbReference type="GO" id="GO:0016740">
    <property type="term" value="F:transferase activity"/>
    <property type="evidence" value="ECO:0007669"/>
    <property type="project" value="InterPro"/>
</dbReference>
<name>A0A8J2PUJ9_9HEXA</name>
<dbReference type="SMART" id="SM01221">
    <property type="entry name" value="FTCD"/>
    <property type="match status" value="1"/>
</dbReference>
<evidence type="ECO:0000313" key="2">
    <source>
        <dbReference type="EMBL" id="CAG7833474.1"/>
    </source>
</evidence>
<dbReference type="PANTHER" id="PTHR12234">
    <property type="entry name" value="FORMIMINOTRANSFERASE-CYCLODEAMINASE"/>
    <property type="match status" value="1"/>
</dbReference>
<dbReference type="AlphaFoldDB" id="A0A8J2PUJ9"/>
<dbReference type="InterPro" id="IPR051623">
    <property type="entry name" value="FTCD"/>
</dbReference>
<comment type="caution">
    <text evidence="2">The sequence shown here is derived from an EMBL/GenBank/DDBJ whole genome shotgun (WGS) entry which is preliminary data.</text>
</comment>
<dbReference type="Pfam" id="PF04961">
    <property type="entry name" value="FTCD_C"/>
    <property type="match status" value="1"/>
</dbReference>
<dbReference type="InterPro" id="IPR007044">
    <property type="entry name" value="Cyclodeamin/CycHdrlase"/>
</dbReference>
<evidence type="ECO:0000259" key="1">
    <source>
        <dbReference type="SMART" id="SM01221"/>
    </source>
</evidence>
<sequence>MSMCHRIVYKLKDPVWKPNYGPEKFQPSWGASMVGARNFLLAYNINMLSTKEQAHRIALDLREAGRGDGKPGKFKALQGIGWWLEEHNIAQISFNLTDQDVTSLHAVYEESVRIAKELKLSVVGSELVGLVPLSALLTAANFYIEKENLFVLDEEQKVRLAIERLGLNSLYQFDPKERIIEWKVRQTDPPRPLLDASVARFIDNVKSRSPAPGGGSVAALVGALGASLGSMVGLLTFGKRQWEHLDDQMRQLIKPLYEAAEEIQPMIEADTVAFDLYVEAIRKTKSGSSIEAQAALWNAINVPLGLAKKLHGLWPVLEELFPLGNPNCLSDIQVGVKCIETGIWGARCNVLINCQSLENELQRKLIIEEIEELWKNAQDTTAKILKTDVQEQ</sequence>
<dbReference type="OrthoDB" id="48036at2759"/>
<gene>
    <name evidence="2" type="ORF">AFUS01_LOCUS43090</name>
</gene>
<keyword evidence="3" id="KW-1185">Reference proteome</keyword>
<protein>
    <recommendedName>
        <fullName evidence="1">Formiminotransferase C-terminal subdomain domain-containing protein</fullName>
    </recommendedName>
</protein>
<dbReference type="GO" id="GO:0005542">
    <property type="term" value="F:folic acid binding"/>
    <property type="evidence" value="ECO:0007669"/>
    <property type="project" value="InterPro"/>
</dbReference>
<dbReference type="Proteomes" id="UP000708208">
    <property type="component" value="Unassembled WGS sequence"/>
</dbReference>
<organism evidence="2 3">
    <name type="scientific">Allacma fusca</name>
    <dbReference type="NCBI Taxonomy" id="39272"/>
    <lineage>
        <taxon>Eukaryota</taxon>
        <taxon>Metazoa</taxon>
        <taxon>Ecdysozoa</taxon>
        <taxon>Arthropoda</taxon>
        <taxon>Hexapoda</taxon>
        <taxon>Collembola</taxon>
        <taxon>Symphypleona</taxon>
        <taxon>Sminthuridae</taxon>
        <taxon>Allacma</taxon>
    </lineage>
</organism>
<reference evidence="2" key="1">
    <citation type="submission" date="2021-06" db="EMBL/GenBank/DDBJ databases">
        <authorList>
            <person name="Hodson N. C."/>
            <person name="Mongue J. A."/>
            <person name="Jaron S. K."/>
        </authorList>
    </citation>
    <scope>NUCLEOTIDE SEQUENCE</scope>
</reference>
<dbReference type="EMBL" id="CAJVCH010569893">
    <property type="protein sequence ID" value="CAG7833474.1"/>
    <property type="molecule type" value="Genomic_DNA"/>
</dbReference>